<organism evidence="1 2">
    <name type="scientific">Verticillium longisporum</name>
    <name type="common">Verticillium dahliae var. longisporum</name>
    <dbReference type="NCBI Taxonomy" id="100787"/>
    <lineage>
        <taxon>Eukaryota</taxon>
        <taxon>Fungi</taxon>
        <taxon>Dikarya</taxon>
        <taxon>Ascomycota</taxon>
        <taxon>Pezizomycotina</taxon>
        <taxon>Sordariomycetes</taxon>
        <taxon>Hypocreomycetidae</taxon>
        <taxon>Glomerellales</taxon>
        <taxon>Plectosphaerellaceae</taxon>
        <taxon>Verticillium</taxon>
    </lineage>
</organism>
<keyword evidence="2" id="KW-1185">Reference proteome</keyword>
<protein>
    <submittedName>
        <fullName evidence="1">Uncharacterized protein</fullName>
    </submittedName>
</protein>
<evidence type="ECO:0000313" key="1">
    <source>
        <dbReference type="EMBL" id="CRK42627.1"/>
    </source>
</evidence>
<proteinExistence type="predicted"/>
<gene>
    <name evidence="1" type="ORF">BN1708_008814</name>
</gene>
<sequence length="70" mass="7233">MDAKIFFLSSPSLVTRGLLIPNATLAKNLGSSRTSVASSTFSAASKSNGFRAGAGSSTAFFVTQKVHPCH</sequence>
<dbReference type="Proteomes" id="UP000044602">
    <property type="component" value="Unassembled WGS sequence"/>
</dbReference>
<dbReference type="AlphaFoldDB" id="A0A0G4N835"/>
<reference evidence="1 2" key="1">
    <citation type="submission" date="2015-05" db="EMBL/GenBank/DDBJ databases">
        <authorList>
            <person name="Wang D.B."/>
            <person name="Wang M."/>
        </authorList>
    </citation>
    <scope>NUCLEOTIDE SEQUENCE [LARGE SCALE GENOMIC DNA]</scope>
    <source>
        <strain evidence="1">VL1</strain>
    </source>
</reference>
<accession>A0A0G4N835</accession>
<name>A0A0G4N835_VERLO</name>
<dbReference type="EMBL" id="CVQH01027638">
    <property type="protein sequence ID" value="CRK42627.1"/>
    <property type="molecule type" value="Genomic_DNA"/>
</dbReference>
<evidence type="ECO:0000313" key="2">
    <source>
        <dbReference type="Proteomes" id="UP000044602"/>
    </source>
</evidence>